<dbReference type="EMBL" id="CP001706">
    <property type="protein sequence ID" value="ACV08810.1"/>
    <property type="molecule type" value="Genomic_DNA"/>
</dbReference>
<name>C7R3V3_JONDD</name>
<dbReference type="InterPro" id="IPR010349">
    <property type="entry name" value="Asparaginase_II"/>
</dbReference>
<protein>
    <submittedName>
        <fullName evidence="1">L-asparaginase II</fullName>
    </submittedName>
</protein>
<gene>
    <name evidence="1" type="ordered locus">Jden_1154</name>
</gene>
<reference evidence="1 2" key="1">
    <citation type="journal article" date="2009" name="Stand. Genomic Sci.">
        <title>Complete genome sequence of Jonesia denitrificans type strain (Prevot 55134).</title>
        <authorList>
            <person name="Pukall R."/>
            <person name="Gehrich-Schroter G."/>
            <person name="Lapidus A."/>
            <person name="Nolan M."/>
            <person name="Glavina Del Rio T."/>
            <person name="Lucas S."/>
            <person name="Chen F."/>
            <person name="Tice H."/>
            <person name="Pitluck S."/>
            <person name="Cheng J.F."/>
            <person name="Copeland A."/>
            <person name="Saunders E."/>
            <person name="Brettin T."/>
            <person name="Detter J.C."/>
            <person name="Bruce D."/>
            <person name="Goodwin L."/>
            <person name="Pati A."/>
            <person name="Ivanova N."/>
            <person name="Mavromatis K."/>
            <person name="Ovchinnikova G."/>
            <person name="Chen A."/>
            <person name="Palaniappan K."/>
            <person name="Land M."/>
            <person name="Hauser L."/>
            <person name="Chang Y.J."/>
            <person name="Jeffries C.D."/>
            <person name="Chain P."/>
            <person name="Goker M."/>
            <person name="Bristow J."/>
            <person name="Eisen J.A."/>
            <person name="Markowitz V."/>
            <person name="Hugenholtz P."/>
            <person name="Kyrpides N.C."/>
            <person name="Klenk H.P."/>
            <person name="Han C."/>
        </authorList>
    </citation>
    <scope>NUCLEOTIDE SEQUENCE [LARGE SCALE GENOMIC DNA]</scope>
    <source>
        <strain evidence="2">ATCC 14870 / DSM 20603 / BCRC 15368 / CIP 55.134 / JCM 11481 / NBRC 15587 / NCTC 10816 / Prevot 55134</strain>
    </source>
</reference>
<organism evidence="1 2">
    <name type="scientific">Jonesia denitrificans (strain ATCC 14870 / DSM 20603 / BCRC 15368 / CIP 55.134 / JCM 11481 / NBRC 15587 / NCTC 10816 / Prevot 55134)</name>
    <name type="common">Listeria denitrificans</name>
    <dbReference type="NCBI Taxonomy" id="471856"/>
    <lineage>
        <taxon>Bacteria</taxon>
        <taxon>Bacillati</taxon>
        <taxon>Actinomycetota</taxon>
        <taxon>Actinomycetes</taxon>
        <taxon>Micrococcales</taxon>
        <taxon>Jonesiaceae</taxon>
        <taxon>Jonesia</taxon>
    </lineage>
</organism>
<evidence type="ECO:0000313" key="1">
    <source>
        <dbReference type="EMBL" id="ACV08810.1"/>
    </source>
</evidence>
<dbReference type="STRING" id="471856.Jden_1154"/>
<dbReference type="Proteomes" id="UP000000628">
    <property type="component" value="Chromosome"/>
</dbReference>
<dbReference type="AlphaFoldDB" id="C7R3V3"/>
<accession>C7R3V3</accession>
<dbReference type="KEGG" id="jde:Jden_1154"/>
<dbReference type="PANTHER" id="PTHR42110:SF1">
    <property type="entry name" value="L-ASPARAGINASE, PUTATIVE (AFU_ORTHOLOGUE AFUA_3G11890)-RELATED"/>
    <property type="match status" value="1"/>
</dbReference>
<dbReference type="PANTHER" id="PTHR42110">
    <property type="entry name" value="L-ASPARAGINASE, PUTATIVE (AFU_ORTHOLOGUE AFUA_3G11890)-RELATED"/>
    <property type="match status" value="1"/>
</dbReference>
<dbReference type="HOGENOM" id="CLU_062004_0_0_11"/>
<dbReference type="eggNOG" id="COG4448">
    <property type="taxonomic scope" value="Bacteria"/>
</dbReference>
<keyword evidence="2" id="KW-1185">Reference proteome</keyword>
<dbReference type="RefSeq" id="WP_015771438.1">
    <property type="nucleotide sequence ID" value="NC_013174.1"/>
</dbReference>
<dbReference type="Pfam" id="PF06089">
    <property type="entry name" value="Asparaginase_II"/>
    <property type="match status" value="1"/>
</dbReference>
<sequence length="340" mass="35883">MTQPPQPNPVHPLSHQAHEPLVALVRSGLVESVHYGSWIALDSTGETITSAGDPDALIYPRSALKPLQAFALLTAGWDGTLEQVALACASHSGTSRHCDVVTSTLRDAHLTIDALRNTPDLPLGQNERTEAIRASATPTSLAQNCSGKHAAMLATCVHNRWDLDSYLDPTHPLQQHIRTTIESFTGEPITITSVDGCGAPLFAMTLRALAHAFTTLATKAHTDSRSPAANIITAMTTHPTLVAGPGRDVTDMMVAFPGLVTKDGAEGIHIAVFPDSRVAALKIADGTNRGRVTAALHLLGELGAHDPQLTLAHTPAVLGGGQPVGHTYIIPARDTTTTRQ</sequence>
<proteinExistence type="predicted"/>
<evidence type="ECO:0000313" key="2">
    <source>
        <dbReference type="Proteomes" id="UP000000628"/>
    </source>
</evidence>